<dbReference type="GO" id="GO:0051537">
    <property type="term" value="F:2 iron, 2 sulfur cluster binding"/>
    <property type="evidence" value="ECO:0007669"/>
    <property type="project" value="UniProtKB-KW"/>
</dbReference>
<dbReference type="GO" id="GO:0008121">
    <property type="term" value="F:quinol-cytochrome-c reductase activity"/>
    <property type="evidence" value="ECO:0007669"/>
    <property type="project" value="InterPro"/>
</dbReference>
<keyword evidence="6" id="KW-1133">Transmembrane helix</keyword>
<dbReference type="InterPro" id="IPR006317">
    <property type="entry name" value="Ubiquinol_cyt_c_Rdtase_Fe-S-su"/>
</dbReference>
<accession>A0A0B2W1L0</accession>
<evidence type="ECO:0000256" key="9">
    <source>
        <dbReference type="ARBA" id="ARBA00023136"/>
    </source>
</evidence>
<evidence type="ECO:0000256" key="6">
    <source>
        <dbReference type="ARBA" id="ARBA00022989"/>
    </source>
</evidence>
<keyword evidence="10" id="KW-1015">Disulfide bond</keyword>
<organism evidence="13 14">
    <name type="scientific">Toxocara canis</name>
    <name type="common">Canine roundworm</name>
    <dbReference type="NCBI Taxonomy" id="6265"/>
    <lineage>
        <taxon>Eukaryota</taxon>
        <taxon>Metazoa</taxon>
        <taxon>Ecdysozoa</taxon>
        <taxon>Nematoda</taxon>
        <taxon>Chromadorea</taxon>
        <taxon>Rhabditida</taxon>
        <taxon>Spirurina</taxon>
        <taxon>Ascaridomorpha</taxon>
        <taxon>Ascaridoidea</taxon>
        <taxon>Toxocaridae</taxon>
        <taxon>Toxocara</taxon>
    </lineage>
</organism>
<dbReference type="CDD" id="cd03470">
    <property type="entry name" value="Rieske_cytochrome_bc1"/>
    <property type="match status" value="1"/>
</dbReference>
<protein>
    <submittedName>
        <fullName evidence="13">Cytochrome b-c1 complex subunit Rieske, mitochondrial</fullName>
    </submittedName>
</protein>
<dbReference type="InterPro" id="IPR036922">
    <property type="entry name" value="Rieske_2Fe-2S_sf"/>
</dbReference>
<comment type="caution">
    <text evidence="13">The sequence shown here is derived from an EMBL/GenBank/DDBJ whole genome shotgun (WGS) entry which is preliminary data.</text>
</comment>
<dbReference type="GO" id="GO:0016020">
    <property type="term" value="C:membrane"/>
    <property type="evidence" value="ECO:0007669"/>
    <property type="project" value="UniProtKB-SubCell"/>
</dbReference>
<dbReference type="GO" id="GO:0046872">
    <property type="term" value="F:metal ion binding"/>
    <property type="evidence" value="ECO:0007669"/>
    <property type="project" value="UniProtKB-KW"/>
</dbReference>
<evidence type="ECO:0000256" key="10">
    <source>
        <dbReference type="ARBA" id="ARBA00023157"/>
    </source>
</evidence>
<evidence type="ECO:0000256" key="7">
    <source>
        <dbReference type="ARBA" id="ARBA00023004"/>
    </source>
</evidence>
<dbReference type="SUPFAM" id="SSF81502">
    <property type="entry name" value="ISP transmembrane anchor"/>
    <property type="match status" value="1"/>
</dbReference>
<evidence type="ECO:0000256" key="1">
    <source>
        <dbReference type="ARBA" id="ARBA00004167"/>
    </source>
</evidence>
<dbReference type="PROSITE" id="PS51296">
    <property type="entry name" value="RIESKE"/>
    <property type="match status" value="1"/>
</dbReference>
<keyword evidence="7" id="KW-0408">Iron</keyword>
<dbReference type="Pfam" id="PF00355">
    <property type="entry name" value="Rieske"/>
    <property type="match status" value="1"/>
</dbReference>
<dbReference type="AlphaFoldDB" id="A0A0B2W1L0"/>
<comment type="cofactor">
    <cofactor evidence="11">
        <name>[2Fe-2S] cluster</name>
        <dbReference type="ChEBI" id="CHEBI:190135"/>
    </cofactor>
</comment>
<evidence type="ECO:0000313" key="13">
    <source>
        <dbReference type="EMBL" id="KHN87539.1"/>
    </source>
</evidence>
<evidence type="ECO:0000313" key="14">
    <source>
        <dbReference type="Proteomes" id="UP000031036"/>
    </source>
</evidence>
<keyword evidence="8" id="KW-0411">Iron-sulfur</keyword>
<evidence type="ECO:0000256" key="11">
    <source>
        <dbReference type="ARBA" id="ARBA00034078"/>
    </source>
</evidence>
<comment type="subcellular location">
    <subcellularLocation>
        <location evidence="1">Membrane</location>
        <topology evidence="1">Single-pass membrane protein</topology>
    </subcellularLocation>
</comment>
<evidence type="ECO:0000256" key="8">
    <source>
        <dbReference type="ARBA" id="ARBA00023014"/>
    </source>
</evidence>
<keyword evidence="5" id="KW-0479">Metal-binding</keyword>
<dbReference type="Proteomes" id="UP000031036">
    <property type="component" value="Unassembled WGS sequence"/>
</dbReference>
<comment type="similarity">
    <text evidence="2">Belongs to the Rieske iron-sulfur protein family.</text>
</comment>
<dbReference type="InterPro" id="IPR037008">
    <property type="entry name" value="bc1_Rieske_TM_sf"/>
</dbReference>
<dbReference type="OMA" id="ETRTFNW"/>
<dbReference type="STRING" id="6265.A0A0B2W1L0"/>
<dbReference type="Gene3D" id="2.102.10.10">
    <property type="entry name" value="Rieske [2Fe-2S] iron-sulphur domain"/>
    <property type="match status" value="1"/>
</dbReference>
<dbReference type="Pfam" id="PF02921">
    <property type="entry name" value="UCR_TM"/>
    <property type="match status" value="1"/>
</dbReference>
<dbReference type="InterPro" id="IPR005805">
    <property type="entry name" value="Rieske_Fe-S_prot_C"/>
</dbReference>
<dbReference type="PANTHER" id="PTHR10134">
    <property type="entry name" value="CYTOCHROME B-C1 COMPLEX SUBUNIT RIESKE, MITOCHONDRIAL"/>
    <property type="match status" value="1"/>
</dbReference>
<evidence type="ECO:0000256" key="5">
    <source>
        <dbReference type="ARBA" id="ARBA00022723"/>
    </source>
</evidence>
<reference evidence="13 14" key="1">
    <citation type="submission" date="2014-11" db="EMBL/GenBank/DDBJ databases">
        <title>Genetic blueprint of the zoonotic pathogen Toxocara canis.</title>
        <authorList>
            <person name="Zhu X.-Q."/>
            <person name="Korhonen P.K."/>
            <person name="Cai H."/>
            <person name="Young N.D."/>
            <person name="Nejsum P."/>
            <person name="von Samson-Himmelstjerna G."/>
            <person name="Boag P.R."/>
            <person name="Tan P."/>
            <person name="Li Q."/>
            <person name="Min J."/>
            <person name="Yang Y."/>
            <person name="Wang X."/>
            <person name="Fang X."/>
            <person name="Hall R.S."/>
            <person name="Hofmann A."/>
            <person name="Sternberg P.W."/>
            <person name="Jex A.R."/>
            <person name="Gasser R.B."/>
        </authorList>
    </citation>
    <scope>NUCLEOTIDE SEQUENCE [LARGE SCALE GENOMIC DNA]</scope>
    <source>
        <strain evidence="13">PN_DK_2014</strain>
    </source>
</reference>
<dbReference type="InterPro" id="IPR004192">
    <property type="entry name" value="Rieske_TM"/>
</dbReference>
<keyword evidence="9" id="KW-0472">Membrane</keyword>
<keyword evidence="4" id="KW-0001">2Fe-2S</keyword>
<name>A0A0B2W1L0_TOXCA</name>
<feature type="domain" description="Rieske" evidence="12">
    <location>
        <begin position="219"/>
        <end position="287"/>
    </location>
</feature>
<dbReference type="InterPro" id="IPR017941">
    <property type="entry name" value="Rieske_2Fe-2S"/>
</dbReference>
<gene>
    <name evidence="13" type="primary">UQCRFS1</name>
    <name evidence="13" type="ORF">Tcan_03241</name>
</gene>
<evidence type="ECO:0000256" key="3">
    <source>
        <dbReference type="ARBA" id="ARBA00022692"/>
    </source>
</evidence>
<keyword evidence="3" id="KW-0812">Transmembrane</keyword>
<proteinExistence type="inferred from homology"/>
<dbReference type="FunFam" id="2.102.10.10:FF:000001">
    <property type="entry name" value="Cytochrome b-c1 complex subunit Rieske, mitochondrial"/>
    <property type="match status" value="1"/>
</dbReference>
<keyword evidence="14" id="KW-1185">Reference proteome</keyword>
<dbReference type="NCBIfam" id="TIGR01416">
    <property type="entry name" value="Rieske_proteo"/>
    <property type="match status" value="1"/>
</dbReference>
<sequence>MALTKCANSMSTNVFCLETIRLNLSVANRIINGHSMSVRGVNVRMALTKCANSMSTNVFCLETIRLNLSVANRIINGHSMSVRSQLSLARRFAHTDVKFPNFENYRRDSTLDINKAARESEDERRAISHAIYYGVGGMMALIAAKESIQGIVAFKGMAADQKALASIEVKMEEIPEGQTKTYEWQGKPVFVRHRTAKEIQCEKEVVISGLRDPQTDEERVQDPEWLVVLGLCSHLGCVPIPGAGDYGGYFCPCHGTHFDGSGRIRRGPAPLNLEVPPYSIKGDTIVIGISE</sequence>
<evidence type="ECO:0000256" key="4">
    <source>
        <dbReference type="ARBA" id="ARBA00022714"/>
    </source>
</evidence>
<evidence type="ECO:0000259" key="12">
    <source>
        <dbReference type="PROSITE" id="PS51296"/>
    </source>
</evidence>
<dbReference type="SUPFAM" id="SSF50022">
    <property type="entry name" value="ISP domain"/>
    <property type="match status" value="1"/>
</dbReference>
<dbReference type="InterPro" id="IPR014349">
    <property type="entry name" value="Rieske_Fe-S_prot"/>
</dbReference>
<dbReference type="EMBL" id="JPKZ01000420">
    <property type="protein sequence ID" value="KHN87539.1"/>
    <property type="molecule type" value="Genomic_DNA"/>
</dbReference>
<dbReference type="OrthoDB" id="1637982at2759"/>
<evidence type="ECO:0000256" key="2">
    <source>
        <dbReference type="ARBA" id="ARBA00010651"/>
    </source>
</evidence>
<dbReference type="Gene3D" id="1.20.5.270">
    <property type="entry name" value="Ubiquinol cytochrome reductase, transmembrane domain"/>
    <property type="match status" value="1"/>
</dbReference>
<dbReference type="PRINTS" id="PR00162">
    <property type="entry name" value="RIESKE"/>
</dbReference>